<proteinExistence type="predicted"/>
<dbReference type="InterPro" id="IPR048981">
    <property type="entry name" value="AP5B1_C"/>
</dbReference>
<name>A0ABD3IXS6_EUCGL</name>
<dbReference type="PANTHER" id="PTHR34033:SF1">
    <property type="entry name" value="AP-5 COMPLEX SUBUNIT BETA-1"/>
    <property type="match status" value="1"/>
</dbReference>
<dbReference type="InterPro" id="IPR038741">
    <property type="entry name" value="AP5B1"/>
</dbReference>
<feature type="domain" description="AP5B1 middle" evidence="1">
    <location>
        <begin position="236"/>
        <end position="630"/>
    </location>
</feature>
<dbReference type="Pfam" id="PF21590">
    <property type="entry name" value="AP5B1_C"/>
    <property type="match status" value="1"/>
</dbReference>
<evidence type="ECO:0000259" key="1">
    <source>
        <dbReference type="Pfam" id="PF21588"/>
    </source>
</evidence>
<dbReference type="InterPro" id="IPR048979">
    <property type="entry name" value="AP5B1_middle"/>
</dbReference>
<evidence type="ECO:0000313" key="3">
    <source>
        <dbReference type="EMBL" id="KAL3718714.1"/>
    </source>
</evidence>
<comment type="caution">
    <text evidence="3">The sequence shown here is derived from an EMBL/GenBank/DDBJ whole genome shotgun (WGS) entry which is preliminary data.</text>
</comment>
<evidence type="ECO:0000259" key="2">
    <source>
        <dbReference type="Pfam" id="PF21590"/>
    </source>
</evidence>
<evidence type="ECO:0000313" key="4">
    <source>
        <dbReference type="Proteomes" id="UP001634007"/>
    </source>
</evidence>
<dbReference type="Proteomes" id="UP001634007">
    <property type="component" value="Unassembled WGS sequence"/>
</dbReference>
<gene>
    <name evidence="3" type="ORF">ACJRO7_003778</name>
</gene>
<accession>A0ABD3IXS6</accession>
<feature type="domain" description="AP5B1 C-terminal" evidence="2">
    <location>
        <begin position="1057"/>
        <end position="1105"/>
    </location>
</feature>
<dbReference type="PANTHER" id="PTHR34033">
    <property type="entry name" value="AP-5 COMPLEX SUBUNIT BETA-1"/>
    <property type="match status" value="1"/>
</dbReference>
<protein>
    <recommendedName>
        <fullName evidence="5">AP-5 complex subunit beta-1</fullName>
    </recommendedName>
</protein>
<reference evidence="3 4" key="1">
    <citation type="submission" date="2024-11" db="EMBL/GenBank/DDBJ databases">
        <title>Chromosome-level genome assembly of Eucalyptus globulus Labill. provides insights into its genome evolution.</title>
        <authorList>
            <person name="Li X."/>
        </authorList>
    </citation>
    <scope>NUCLEOTIDE SEQUENCE [LARGE SCALE GENOMIC DNA]</scope>
    <source>
        <strain evidence="3">CL2024</strain>
        <tissue evidence="3">Fresh tender leaves</tissue>
    </source>
</reference>
<sequence length="1109" mass="123942">MSGDRPPSKPLSAQEWESLIEDFQHGRDTSASSSVADLAISSVLRRDLPLPLKHSLLVFLEESADALFGPHLLGRLVEALRSVVQSPPDPAFATYALKEQMMVSTTAIFVTVVDGFEEERCARDVASLVELLLAIVNRPNHGPDRQTRAMACECLRQLERNWPCLLAEIVGHLWSLCQSERTHASQSYHLLFTQVIRDIVTCKVDVSILNTSVPLVPFNLPQWVLGPTREASALNYKELRRAMAFLLEWPQVFTPCGMMEFLHLIIPVAVALELQASMLKVQFFSMIYSYDPVLCHMVLMLYSRFLDAFDGQERQIARRLVSVSWEAQGHPVFRILALHWLLGFFSGMSNRVVERKNMVIDMASSFYPTVFDPLAVKALKLDLLALCSLCLESQKSEHVSQADSLSVVNLFKDGLVSVSAFKWMPPWSTETAVAFHTFYKFLIGSLAHSEDDSIKSKMLMDSTILRLLQGMIVEMTMEFQQLVPTIVSFINRFLGCNKHCWLGERLLQTLDEHLLPKVSVDYKLVAYFAIFDKIAENVAIPPRGLLEVLSNLVVFLVKNHGPDTGLRSWSQGIKVLGICRTMMMHHHSSRLFLRLSRLLAFTCLYFPDLEVRDNARIYLRMLVCVPGKKLRELLKLGEMLPTMAPSGESDTFFNVQIPRLSHDPRKSRNISAYVHLERVVPLLVKQSWSLALANLGFGNANADSVKGIIDSEPKSDDAVIGIASDGPISSESLNVERQLEPLRVMDAKISEMLGNLRRHFSSIPDFRHMPGIKVKILCSLRFESDPFSRTWGFSPPSDNPNAADALPAIYATVLRFSSSAPYGSIPLYRIPFLLGEPPKKSDSSVHKVNSDIHAIENGAHEDDSFRASVTIELEPLEPTPGMVDVFLETNSGNGHIIRGQLHGISVGIEDMFLKAIIPSDIPDTSVPLYYSDLFTSLWEACDGTSSFGRETFPLKGGKGVAAISGTRSVKLLEVSASSVIQSTERYLAPFVVKVTGEPLSDIVKDSGVMKDIIWKDSVPDISDDATLAGANFEGPLQLKYTDAEDDMETYANYTSRNMGCIHILIFLPPRYHLLLQMEVSDASTLVRIRTDHWPCLAYIDDYLEALYLA</sequence>
<dbReference type="Pfam" id="PF21588">
    <property type="entry name" value="AP5B1_middle"/>
    <property type="match status" value="1"/>
</dbReference>
<keyword evidence="4" id="KW-1185">Reference proteome</keyword>
<evidence type="ECO:0008006" key="5">
    <source>
        <dbReference type="Google" id="ProtNLM"/>
    </source>
</evidence>
<dbReference type="AlphaFoldDB" id="A0ABD3IXS6"/>
<dbReference type="EMBL" id="JBJKBG010000010">
    <property type="protein sequence ID" value="KAL3718714.1"/>
    <property type="molecule type" value="Genomic_DNA"/>
</dbReference>
<organism evidence="3 4">
    <name type="scientific">Eucalyptus globulus</name>
    <name type="common">Tasmanian blue gum</name>
    <dbReference type="NCBI Taxonomy" id="34317"/>
    <lineage>
        <taxon>Eukaryota</taxon>
        <taxon>Viridiplantae</taxon>
        <taxon>Streptophyta</taxon>
        <taxon>Embryophyta</taxon>
        <taxon>Tracheophyta</taxon>
        <taxon>Spermatophyta</taxon>
        <taxon>Magnoliopsida</taxon>
        <taxon>eudicotyledons</taxon>
        <taxon>Gunneridae</taxon>
        <taxon>Pentapetalae</taxon>
        <taxon>rosids</taxon>
        <taxon>malvids</taxon>
        <taxon>Myrtales</taxon>
        <taxon>Myrtaceae</taxon>
        <taxon>Myrtoideae</taxon>
        <taxon>Eucalypteae</taxon>
        <taxon>Eucalyptus</taxon>
    </lineage>
</organism>